<proteinExistence type="inferred from homology"/>
<dbReference type="CDD" id="cd01129">
    <property type="entry name" value="PulE-GspE-like"/>
    <property type="match status" value="1"/>
</dbReference>
<evidence type="ECO:0000256" key="1">
    <source>
        <dbReference type="ARBA" id="ARBA00006611"/>
    </source>
</evidence>
<dbReference type="Proteomes" id="UP000315753">
    <property type="component" value="Unassembled WGS sequence"/>
</dbReference>
<comment type="caution">
    <text evidence="5">The sequence shown here is derived from an EMBL/GenBank/DDBJ whole genome shotgun (WGS) entry which is preliminary data.</text>
</comment>
<reference evidence="5 6" key="1">
    <citation type="submission" date="2019-06" db="EMBL/GenBank/DDBJ databases">
        <title>Genome sequence of Ureibacillus terrenus.</title>
        <authorList>
            <person name="Maclea K.S."/>
            <person name="Simoes M."/>
        </authorList>
    </citation>
    <scope>NUCLEOTIDE SEQUENCE [LARGE SCALE GENOMIC DNA]</scope>
    <source>
        <strain evidence="5 6">ATCC BAA-384</strain>
    </source>
</reference>
<keyword evidence="6" id="KW-1185">Reference proteome</keyword>
<dbReference type="AlphaFoldDB" id="A0A540V7Z9"/>
<organism evidence="5 6">
    <name type="scientific">Ureibacillus terrenus</name>
    <dbReference type="NCBI Taxonomy" id="118246"/>
    <lineage>
        <taxon>Bacteria</taxon>
        <taxon>Bacillati</taxon>
        <taxon>Bacillota</taxon>
        <taxon>Bacilli</taxon>
        <taxon>Bacillales</taxon>
        <taxon>Caryophanaceae</taxon>
        <taxon>Ureibacillus</taxon>
    </lineage>
</organism>
<dbReference type="SUPFAM" id="SSF52540">
    <property type="entry name" value="P-loop containing nucleoside triphosphate hydrolases"/>
    <property type="match status" value="1"/>
</dbReference>
<dbReference type="GO" id="GO:0005886">
    <property type="term" value="C:plasma membrane"/>
    <property type="evidence" value="ECO:0007669"/>
    <property type="project" value="TreeGrafter"/>
</dbReference>
<name>A0A540V7Z9_9BACL</name>
<dbReference type="OrthoDB" id="9808272at2"/>
<dbReference type="NCBIfam" id="NF041000">
    <property type="entry name" value="ATPase_ComGA"/>
    <property type="match status" value="1"/>
</dbReference>
<dbReference type="InterPro" id="IPR027417">
    <property type="entry name" value="P-loop_NTPase"/>
</dbReference>
<dbReference type="InterPro" id="IPR001482">
    <property type="entry name" value="T2SS/T4SS_dom"/>
</dbReference>
<keyword evidence="2" id="KW-0547">Nucleotide-binding</keyword>
<dbReference type="Pfam" id="PF00437">
    <property type="entry name" value="T2SSE"/>
    <property type="match status" value="1"/>
</dbReference>
<dbReference type="SMART" id="SM00382">
    <property type="entry name" value="AAA"/>
    <property type="match status" value="1"/>
</dbReference>
<dbReference type="Gene3D" id="3.30.450.90">
    <property type="match status" value="1"/>
</dbReference>
<dbReference type="PANTHER" id="PTHR30258">
    <property type="entry name" value="TYPE II SECRETION SYSTEM PROTEIN GSPE-RELATED"/>
    <property type="match status" value="1"/>
</dbReference>
<dbReference type="InterPro" id="IPR003593">
    <property type="entry name" value="AAA+_ATPase"/>
</dbReference>
<evidence type="ECO:0000313" key="6">
    <source>
        <dbReference type="Proteomes" id="UP000315753"/>
    </source>
</evidence>
<evidence type="ECO:0000313" key="5">
    <source>
        <dbReference type="EMBL" id="TQE92273.1"/>
    </source>
</evidence>
<evidence type="ECO:0000256" key="3">
    <source>
        <dbReference type="ARBA" id="ARBA00022840"/>
    </source>
</evidence>
<dbReference type="InterPro" id="IPR047667">
    <property type="entry name" value="ATPase_ComGA"/>
</dbReference>
<comment type="similarity">
    <text evidence="1">Belongs to the GSP E family.</text>
</comment>
<evidence type="ECO:0000256" key="2">
    <source>
        <dbReference type="ARBA" id="ARBA00022741"/>
    </source>
</evidence>
<dbReference type="EMBL" id="VIGD01000001">
    <property type="protein sequence ID" value="TQE92273.1"/>
    <property type="molecule type" value="Genomic_DNA"/>
</dbReference>
<sequence>MNVESVIETKSTQLLLKALHFGASDIYIEPAPKQYNIQFRKYGKLFPAGHFPIDLGDRIISYFKFKSSLDISEKRKPQSGSFEEKLSDYLYAFRVSTLPSVFKRESLVIRIFLQNASFPITSLSYYPQSAEKLLRLVSKGQGLILLCGATGSGKTTTLYSLMNYCSETLARHVISLEDPVESSQSHILQVQVNERAGITYASGLKAILRHSPDVIMIGEIRDEETAEIAVSAALSGHLVLSTIHAKNSVNCLYRLMDLNISIEEIRQAVIGIVAQCLIHLRELDSRKALYEILAEDSLEMAIKFTMEGKEYRLPIEETLEYQRAFIESGEHHVSTNR</sequence>
<evidence type="ECO:0000259" key="4">
    <source>
        <dbReference type="PROSITE" id="PS00662"/>
    </source>
</evidence>
<gene>
    <name evidence="5" type="ORF">FKZ59_00775</name>
</gene>
<accession>A0A540V7Z9</accession>
<dbReference type="Gene3D" id="3.40.50.300">
    <property type="entry name" value="P-loop containing nucleotide triphosphate hydrolases"/>
    <property type="match status" value="1"/>
</dbReference>
<dbReference type="PANTHER" id="PTHR30258:SF2">
    <property type="entry name" value="COMG OPERON PROTEIN 1"/>
    <property type="match status" value="1"/>
</dbReference>
<dbReference type="GO" id="GO:0005524">
    <property type="term" value="F:ATP binding"/>
    <property type="evidence" value="ECO:0007669"/>
    <property type="project" value="UniProtKB-KW"/>
</dbReference>
<dbReference type="PROSITE" id="PS00662">
    <property type="entry name" value="T2SP_E"/>
    <property type="match status" value="1"/>
</dbReference>
<protein>
    <submittedName>
        <fullName evidence="5">Competence protein ComG</fullName>
    </submittedName>
</protein>
<dbReference type="GO" id="GO:0016887">
    <property type="term" value="F:ATP hydrolysis activity"/>
    <property type="evidence" value="ECO:0007669"/>
    <property type="project" value="TreeGrafter"/>
</dbReference>
<feature type="domain" description="Bacterial type II secretion system protein E" evidence="4">
    <location>
        <begin position="208"/>
        <end position="222"/>
    </location>
</feature>
<keyword evidence="3" id="KW-0067">ATP-binding</keyword>